<evidence type="ECO:0000313" key="2">
    <source>
        <dbReference type="EMBL" id="SVA70883.1"/>
    </source>
</evidence>
<dbReference type="EMBL" id="UINC01017173">
    <property type="protein sequence ID" value="SVA70883.1"/>
    <property type="molecule type" value="Genomic_DNA"/>
</dbReference>
<feature type="region of interest" description="Disordered" evidence="1">
    <location>
        <begin position="1"/>
        <end position="34"/>
    </location>
</feature>
<feature type="non-terminal residue" evidence="2">
    <location>
        <position position="1"/>
    </location>
</feature>
<feature type="non-terminal residue" evidence="2">
    <location>
        <position position="34"/>
    </location>
</feature>
<proteinExistence type="predicted"/>
<organism evidence="2">
    <name type="scientific">marine metagenome</name>
    <dbReference type="NCBI Taxonomy" id="408172"/>
    <lineage>
        <taxon>unclassified sequences</taxon>
        <taxon>metagenomes</taxon>
        <taxon>ecological metagenomes</taxon>
    </lineage>
</organism>
<name>A0A381Y314_9ZZZZ</name>
<gene>
    <name evidence="2" type="ORF">METZ01_LOCUS123737</name>
</gene>
<dbReference type="AlphaFoldDB" id="A0A381Y314"/>
<evidence type="ECO:0000256" key="1">
    <source>
        <dbReference type="SAM" id="MobiDB-lite"/>
    </source>
</evidence>
<reference evidence="2" key="1">
    <citation type="submission" date="2018-05" db="EMBL/GenBank/DDBJ databases">
        <authorList>
            <person name="Lanie J.A."/>
            <person name="Ng W.-L."/>
            <person name="Kazmierczak K.M."/>
            <person name="Andrzejewski T.M."/>
            <person name="Davidsen T.M."/>
            <person name="Wayne K.J."/>
            <person name="Tettelin H."/>
            <person name="Glass J.I."/>
            <person name="Rusch D."/>
            <person name="Podicherti R."/>
            <person name="Tsui H.-C.T."/>
            <person name="Winkler M.E."/>
        </authorList>
    </citation>
    <scope>NUCLEOTIDE SEQUENCE</scope>
</reference>
<feature type="compositionally biased region" description="Basic and acidic residues" evidence="1">
    <location>
        <begin position="17"/>
        <end position="34"/>
    </location>
</feature>
<accession>A0A381Y314</accession>
<sequence>VHGNDTLSARIPAPAGSRRDARADDSARLERVCG</sequence>
<protein>
    <submittedName>
        <fullName evidence="2">Uncharacterized protein</fullName>
    </submittedName>
</protein>